<sequence length="70" mass="7786">MSEQRIYKVTNGEHVYLVQAITQAQALRHIAGRIFNVKAATALDVAHLMPNGIKVEIASMTVEPQIEIKE</sequence>
<reference evidence="1" key="1">
    <citation type="submission" date="2020-05" db="EMBL/GenBank/DDBJ databases">
        <authorList>
            <person name="Chiriac C."/>
            <person name="Salcher M."/>
            <person name="Ghai R."/>
            <person name="Kavagutti S V."/>
        </authorList>
    </citation>
    <scope>NUCLEOTIDE SEQUENCE</scope>
</reference>
<protein>
    <submittedName>
        <fullName evidence="1">Uncharacterized protein</fullName>
    </submittedName>
</protein>
<evidence type="ECO:0000313" key="1">
    <source>
        <dbReference type="EMBL" id="CAB5220086.1"/>
    </source>
</evidence>
<name>A0A6J7WQA2_9CAUD</name>
<dbReference type="EMBL" id="LR798278">
    <property type="protein sequence ID" value="CAB5220086.1"/>
    <property type="molecule type" value="Genomic_DNA"/>
</dbReference>
<accession>A0A6J7WQA2</accession>
<gene>
    <name evidence="1" type="ORF">UFOVP239_48</name>
</gene>
<organism evidence="1">
    <name type="scientific">uncultured Caudovirales phage</name>
    <dbReference type="NCBI Taxonomy" id="2100421"/>
    <lineage>
        <taxon>Viruses</taxon>
        <taxon>Duplodnaviria</taxon>
        <taxon>Heunggongvirae</taxon>
        <taxon>Uroviricota</taxon>
        <taxon>Caudoviricetes</taxon>
        <taxon>Peduoviridae</taxon>
        <taxon>Maltschvirus</taxon>
        <taxon>Maltschvirus maltsch</taxon>
    </lineage>
</organism>
<proteinExistence type="predicted"/>